<dbReference type="Pfam" id="PF07782">
    <property type="entry name" value="DC_STAMP"/>
    <property type="match status" value="1"/>
</dbReference>
<protein>
    <recommendedName>
        <fullName evidence="6">Dendritic cell-specific transmembrane protein-like domain-containing protein</fullName>
    </recommendedName>
</protein>
<feature type="transmembrane region" description="Helical" evidence="5">
    <location>
        <begin position="354"/>
        <end position="371"/>
    </location>
</feature>
<feature type="transmembrane region" description="Helical" evidence="5">
    <location>
        <begin position="44"/>
        <end position="66"/>
    </location>
</feature>
<reference evidence="7 8" key="1">
    <citation type="submission" date="2023-03" db="EMBL/GenBank/DDBJ databases">
        <title>Genome insight into feeding habits of ladybird beetles.</title>
        <authorList>
            <person name="Li H.-S."/>
            <person name="Huang Y.-H."/>
            <person name="Pang H."/>
        </authorList>
    </citation>
    <scope>NUCLEOTIDE SEQUENCE [LARGE SCALE GENOMIC DNA]</scope>
    <source>
        <strain evidence="7">SYSU_2023b</strain>
        <tissue evidence="7">Whole body</tissue>
    </source>
</reference>
<organism evidence="7 8">
    <name type="scientific">Henosepilachna vigintioctopunctata</name>
    <dbReference type="NCBI Taxonomy" id="420089"/>
    <lineage>
        <taxon>Eukaryota</taxon>
        <taxon>Metazoa</taxon>
        <taxon>Ecdysozoa</taxon>
        <taxon>Arthropoda</taxon>
        <taxon>Hexapoda</taxon>
        <taxon>Insecta</taxon>
        <taxon>Pterygota</taxon>
        <taxon>Neoptera</taxon>
        <taxon>Endopterygota</taxon>
        <taxon>Coleoptera</taxon>
        <taxon>Polyphaga</taxon>
        <taxon>Cucujiformia</taxon>
        <taxon>Coccinelloidea</taxon>
        <taxon>Coccinellidae</taxon>
        <taxon>Epilachninae</taxon>
        <taxon>Epilachnini</taxon>
        <taxon>Henosepilachna</taxon>
    </lineage>
</organism>
<comment type="caution">
    <text evidence="7">The sequence shown here is derived from an EMBL/GenBank/DDBJ whole genome shotgun (WGS) entry which is preliminary data.</text>
</comment>
<evidence type="ECO:0000259" key="6">
    <source>
        <dbReference type="Pfam" id="PF07782"/>
    </source>
</evidence>
<proteinExistence type="predicted"/>
<evidence type="ECO:0000256" key="1">
    <source>
        <dbReference type="ARBA" id="ARBA00004141"/>
    </source>
</evidence>
<sequence length="524" mass="60369">MNLFQALFKTRKHQFKKLKAVFGFLYGLLLGLGFYALILTDLNFLPSSAIIVGILLSLMLAFGIAFSSQIRCISVLSLPVFAGKSGRGVQYSLILFIVIAGPLENISNNGREVVRVFACSASFTYNITKTRFELMFKPFTQALFGMKTEVNEVKDTLRSVKDLSAPITGEVENDKEMRKLKEENDYVDGLQGDTKRSLDIENKHLTKGEQIEAARYEEHYLEKVELRCNQQFSSAAMRCRQMFQSTYDRCYDAVSWAAAWLLCWPMKLDFVCNIAQALGGSSRCDPSGEIDPGFGKGYDYLKKSRESLTKNFKNVKLQYKLSKIKHLVNLQDSADTAKAIEHEVDEKKSMLEKIFIALKRILAFLLLWIIVKSQSYHDKFLRNIEFDNVYITKYFRKIDARRKAAGKSVLFPLKKFERTKLVELWSRRYLKNEKKYLLVQSLKLLIEVLFISTFVLIDRLFYEALDLVRRHAKIEYTQVGHHDLYLEIKGTGMIASLLRSVVKGFNIKKRIKLKYMARFALLVS</sequence>
<keyword evidence="3 5" id="KW-1133">Transmembrane helix</keyword>
<accession>A0AAW1V246</accession>
<keyword evidence="8" id="KW-1185">Reference proteome</keyword>
<evidence type="ECO:0000313" key="7">
    <source>
        <dbReference type="EMBL" id="KAK9887184.1"/>
    </source>
</evidence>
<evidence type="ECO:0000256" key="4">
    <source>
        <dbReference type="ARBA" id="ARBA00023136"/>
    </source>
</evidence>
<evidence type="ECO:0000313" key="8">
    <source>
        <dbReference type="Proteomes" id="UP001431783"/>
    </source>
</evidence>
<feature type="transmembrane region" description="Helical" evidence="5">
    <location>
        <begin position="20"/>
        <end position="38"/>
    </location>
</feature>
<dbReference type="GO" id="GO:0016020">
    <property type="term" value="C:membrane"/>
    <property type="evidence" value="ECO:0007669"/>
    <property type="project" value="UniProtKB-SubCell"/>
</dbReference>
<feature type="domain" description="Dendritic cell-specific transmembrane protein-like" evidence="6">
    <location>
        <begin position="386"/>
        <end position="514"/>
    </location>
</feature>
<keyword evidence="2 5" id="KW-0812">Transmembrane</keyword>
<comment type="subcellular location">
    <subcellularLocation>
        <location evidence="1">Membrane</location>
        <topology evidence="1">Multi-pass membrane protein</topology>
    </subcellularLocation>
</comment>
<dbReference type="AlphaFoldDB" id="A0AAW1V246"/>
<name>A0AAW1V246_9CUCU</name>
<keyword evidence="4 5" id="KW-0472">Membrane</keyword>
<evidence type="ECO:0000256" key="3">
    <source>
        <dbReference type="ARBA" id="ARBA00022989"/>
    </source>
</evidence>
<evidence type="ECO:0000256" key="2">
    <source>
        <dbReference type="ARBA" id="ARBA00022692"/>
    </source>
</evidence>
<evidence type="ECO:0000256" key="5">
    <source>
        <dbReference type="SAM" id="Phobius"/>
    </source>
</evidence>
<dbReference type="EMBL" id="JARQZJ010000105">
    <property type="protein sequence ID" value="KAK9887184.1"/>
    <property type="molecule type" value="Genomic_DNA"/>
</dbReference>
<gene>
    <name evidence="7" type="ORF">WA026_020637</name>
</gene>
<dbReference type="InterPro" id="IPR051856">
    <property type="entry name" value="CSR-E3_Ligase_Protein"/>
</dbReference>
<dbReference type="Proteomes" id="UP001431783">
    <property type="component" value="Unassembled WGS sequence"/>
</dbReference>
<dbReference type="InterPro" id="IPR012858">
    <property type="entry name" value="DC_STAMP-like"/>
</dbReference>
<dbReference type="PANTHER" id="PTHR21041">
    <property type="entry name" value="DENDRITIC CELL-SPECIFIC TRANSMEMBRANE PROTEIN"/>
    <property type="match status" value="1"/>
</dbReference>
<dbReference type="PANTHER" id="PTHR21041:SF17">
    <property type="entry name" value="E3 UBIQUITIN-PROTEIN LIGASE DCST1"/>
    <property type="match status" value="1"/>
</dbReference>